<sequence>MKFMKPLKLPPRIKILEALGCIADGRVTILNENYAIVRSSEGIRNYNVYIDLDNNIVYSDDNGTKIKEYIGYPIIALLMIKGVVPFSEEIAKALSKIPWRELNEKYKNYYIVEKIVKNIALKRGVSIDKIDRFIEMVINALRRLSLYYDEKIKTISNNN</sequence>
<dbReference type="PIRSF" id="PIRSF014422">
    <property type="entry name" value="UCP014422"/>
    <property type="match status" value="1"/>
</dbReference>
<gene>
    <name evidence="1" type="ORF">ENV02_04215</name>
</gene>
<accession>A0A7J3QGH0</accession>
<protein>
    <submittedName>
        <fullName evidence="1">Uncharacterized protein</fullName>
    </submittedName>
</protein>
<comment type="caution">
    <text evidence="1">The sequence shown here is derived from an EMBL/GenBank/DDBJ whole genome shotgun (WGS) entry which is preliminary data.</text>
</comment>
<dbReference type="EMBL" id="DTET01000221">
    <property type="protein sequence ID" value="HGV67002.1"/>
    <property type="molecule type" value="Genomic_DNA"/>
</dbReference>
<name>A0A7J3QGH0_9CREN</name>
<reference evidence="1" key="1">
    <citation type="journal article" date="2020" name="mSystems">
        <title>Genome- and Community-Level Interaction Insights into Carbon Utilization and Element Cycling Functions of Hydrothermarchaeota in Hydrothermal Sediment.</title>
        <authorList>
            <person name="Zhou Z."/>
            <person name="Liu Y."/>
            <person name="Xu W."/>
            <person name="Pan J."/>
            <person name="Luo Z.H."/>
            <person name="Li M."/>
        </authorList>
    </citation>
    <scope>NUCLEOTIDE SEQUENCE [LARGE SCALE GENOMIC DNA]</scope>
    <source>
        <strain evidence="1">SpSt-721</strain>
    </source>
</reference>
<dbReference type="InterPro" id="IPR016618">
    <property type="entry name" value="UCP014422"/>
</dbReference>
<dbReference type="AlphaFoldDB" id="A0A7J3QGH0"/>
<organism evidence="1">
    <name type="scientific">Ignisphaera aggregans</name>
    <dbReference type="NCBI Taxonomy" id="334771"/>
    <lineage>
        <taxon>Archaea</taxon>
        <taxon>Thermoproteota</taxon>
        <taxon>Thermoprotei</taxon>
        <taxon>Desulfurococcales</taxon>
        <taxon>Desulfurococcaceae</taxon>
        <taxon>Ignisphaera</taxon>
    </lineage>
</organism>
<evidence type="ECO:0000313" key="1">
    <source>
        <dbReference type="EMBL" id="HGV67002.1"/>
    </source>
</evidence>
<proteinExistence type="predicted"/>